<feature type="chain" id="PRO_5021013401" description="PKD/Chitinase domain-containing protein" evidence="1">
    <location>
        <begin position="21"/>
        <end position="639"/>
    </location>
</feature>
<proteinExistence type="predicted"/>
<sequence length="639" mass="67375">MRYFVFLTSLVCLLSRLVLAQTQTPFLVTGFVGGGSWTVNTPTKFNSGGFIDVNGYHIRVPDNLLLAFPAKFVPFSDVFTAGSLKTFLTQGSYTVNVFGNIVNGEPRAGIIEITQVGGEINNGVIESINYVDATMKIANGPTIRINDPNGRYGKPFTDLPEFTADDENPSISAFPGFPMCVPRVAPPAVDDLCPHTNRPAAGASPALAPNATVTAPFQVGDYLEYSGVTLPNGQIACYSIVANVDIRTKSGSVPSYIRMEDALIGVIDTDPNVEFSQSKFIGFSSDPDAFVQIFAIDVDPCTGVEHDRLIGSVGTGGVVGNPRARFRHLTDRLAIGEYTREYHITLSTGTAVTANGILAGQYHQPVTEWVFPELTAIGAAPPPIDFKDLNFLRDGFGPDDLGNVFHQLNPWPAATTPVPSKTCPDIIAAPPASPTASPTAAAVTPVPSVSSDVTSRPGVKVTLTARNTNPNIPDTEAAFSWALGPTDTTVGTLTGASTNTLSFILPRNNGILVRTFTVTITHTPSGTTATAAVKVSSDSAGTDTITIDKFNWLSSGGGSLTVTAHTNVVDSTFVTNPKLHMTVGGVASVVSMQAGANGIFTYSNKGVKQPTSVFITDDLGGVSPTITALFGKRQARHRS</sequence>
<comment type="caution">
    <text evidence="2">The sequence shown here is derived from an EMBL/GenBank/DDBJ whole genome shotgun (WGS) entry which is preliminary data.</text>
</comment>
<dbReference type="EMBL" id="NAJN01001003">
    <property type="protein sequence ID" value="TKA66580.1"/>
    <property type="molecule type" value="Genomic_DNA"/>
</dbReference>
<protein>
    <recommendedName>
        <fullName evidence="4">PKD/Chitinase domain-containing protein</fullName>
    </recommendedName>
</protein>
<evidence type="ECO:0000313" key="2">
    <source>
        <dbReference type="EMBL" id="TKA66580.1"/>
    </source>
</evidence>
<evidence type="ECO:0000313" key="3">
    <source>
        <dbReference type="Proteomes" id="UP000308768"/>
    </source>
</evidence>
<gene>
    <name evidence="2" type="ORF">B0A49_06047</name>
</gene>
<keyword evidence="1" id="KW-0732">Signal</keyword>
<keyword evidence="3" id="KW-1185">Reference proteome</keyword>
<name>A0A4U0WST1_9PEZI</name>
<dbReference type="Proteomes" id="UP000308768">
    <property type="component" value="Unassembled WGS sequence"/>
</dbReference>
<dbReference type="AlphaFoldDB" id="A0A4U0WST1"/>
<accession>A0A4U0WST1</accession>
<organism evidence="2 3">
    <name type="scientific">Cryomyces minteri</name>
    <dbReference type="NCBI Taxonomy" id="331657"/>
    <lineage>
        <taxon>Eukaryota</taxon>
        <taxon>Fungi</taxon>
        <taxon>Dikarya</taxon>
        <taxon>Ascomycota</taxon>
        <taxon>Pezizomycotina</taxon>
        <taxon>Dothideomycetes</taxon>
        <taxon>Dothideomycetes incertae sedis</taxon>
        <taxon>Cryomyces</taxon>
    </lineage>
</organism>
<evidence type="ECO:0000256" key="1">
    <source>
        <dbReference type="SAM" id="SignalP"/>
    </source>
</evidence>
<feature type="signal peptide" evidence="1">
    <location>
        <begin position="1"/>
        <end position="20"/>
    </location>
</feature>
<reference evidence="2 3" key="1">
    <citation type="submission" date="2017-03" db="EMBL/GenBank/DDBJ databases">
        <title>Genomes of endolithic fungi from Antarctica.</title>
        <authorList>
            <person name="Coleine C."/>
            <person name="Masonjones S."/>
            <person name="Stajich J.E."/>
        </authorList>
    </citation>
    <scope>NUCLEOTIDE SEQUENCE [LARGE SCALE GENOMIC DNA]</scope>
    <source>
        <strain evidence="2 3">CCFEE 5187</strain>
    </source>
</reference>
<evidence type="ECO:0008006" key="4">
    <source>
        <dbReference type="Google" id="ProtNLM"/>
    </source>
</evidence>
<dbReference type="OrthoDB" id="2129641at2759"/>